<protein>
    <submittedName>
        <fullName evidence="1">Uncharacterized protein</fullName>
    </submittedName>
</protein>
<evidence type="ECO:0000313" key="1">
    <source>
        <dbReference type="EMBL" id="GAX83084.1"/>
    </source>
</evidence>
<organism evidence="1 2">
    <name type="scientific">Chlamydomonas eustigma</name>
    <dbReference type="NCBI Taxonomy" id="1157962"/>
    <lineage>
        <taxon>Eukaryota</taxon>
        <taxon>Viridiplantae</taxon>
        <taxon>Chlorophyta</taxon>
        <taxon>core chlorophytes</taxon>
        <taxon>Chlorophyceae</taxon>
        <taxon>CS clade</taxon>
        <taxon>Chlamydomonadales</taxon>
        <taxon>Chlamydomonadaceae</taxon>
        <taxon>Chlamydomonas</taxon>
    </lineage>
</organism>
<reference evidence="1 2" key="1">
    <citation type="submission" date="2017-08" db="EMBL/GenBank/DDBJ databases">
        <title>Acidophilic green algal genome provides insights into adaptation to an acidic environment.</title>
        <authorList>
            <person name="Hirooka S."/>
            <person name="Hirose Y."/>
            <person name="Kanesaki Y."/>
            <person name="Higuchi S."/>
            <person name="Fujiwara T."/>
            <person name="Onuma R."/>
            <person name="Era A."/>
            <person name="Ohbayashi R."/>
            <person name="Uzuka A."/>
            <person name="Nozaki H."/>
            <person name="Yoshikawa H."/>
            <person name="Miyagishima S.Y."/>
        </authorList>
    </citation>
    <scope>NUCLEOTIDE SEQUENCE [LARGE SCALE GENOMIC DNA]</scope>
    <source>
        <strain evidence="1 2">NIES-2499</strain>
    </source>
</reference>
<gene>
    <name evidence="1" type="ORF">CEUSTIGMA_g10510.t1</name>
</gene>
<name>A0A250XJ28_9CHLO</name>
<dbReference type="Proteomes" id="UP000232323">
    <property type="component" value="Unassembled WGS sequence"/>
</dbReference>
<evidence type="ECO:0000313" key="2">
    <source>
        <dbReference type="Proteomes" id="UP000232323"/>
    </source>
</evidence>
<comment type="caution">
    <text evidence="1">The sequence shown here is derived from an EMBL/GenBank/DDBJ whole genome shotgun (WGS) entry which is preliminary data.</text>
</comment>
<proteinExistence type="predicted"/>
<dbReference type="AlphaFoldDB" id="A0A250XJ28"/>
<accession>A0A250XJ28</accession>
<sequence>MSRPSKQCPGYEEEIMIILSCPGDEWPVWEEESSTWIPSENCAETESSIANFRDDGRKLKGWVHKTFEDIAKRSSERIYFCPVQSPDLRKMEEEIQKLSALYPDLWKAEWLATVKSAVAKAASNKKVQRILFVTILGGGNGSEAEWGYIEKFRSIVERRAKLMDIAPILLDFLQCVIACGTTKCCCVLDGCKSGHLGLYLVISQFGFCLPIKVRKPWQPYAMQ</sequence>
<dbReference type="EMBL" id="BEGY01000091">
    <property type="protein sequence ID" value="GAX83084.1"/>
    <property type="molecule type" value="Genomic_DNA"/>
</dbReference>
<keyword evidence="2" id="KW-1185">Reference proteome</keyword>